<dbReference type="Gene3D" id="3.65.10.10">
    <property type="entry name" value="Enolpyruvate transferase domain"/>
    <property type="match status" value="2"/>
</dbReference>
<keyword evidence="4 7" id="KW-0808">Transferase</keyword>
<evidence type="ECO:0000259" key="8">
    <source>
        <dbReference type="Pfam" id="PF00275"/>
    </source>
</evidence>
<feature type="binding site" evidence="7">
    <location>
        <position position="398"/>
    </location>
    <ligand>
        <name>phosphoenolpyruvate</name>
        <dbReference type="ChEBI" id="CHEBI:58702"/>
    </ligand>
</feature>
<evidence type="ECO:0000256" key="4">
    <source>
        <dbReference type="ARBA" id="ARBA00022679"/>
    </source>
</evidence>
<dbReference type="GO" id="GO:0003866">
    <property type="term" value="F:3-phosphoshikimate 1-carboxyvinyltransferase activity"/>
    <property type="evidence" value="ECO:0007669"/>
    <property type="project" value="UniProtKB-UniRule"/>
</dbReference>
<feature type="binding site" evidence="7">
    <location>
        <position position="155"/>
    </location>
    <ligand>
        <name>3-phosphoshikimate</name>
        <dbReference type="ChEBI" id="CHEBI:145989"/>
    </ligand>
</feature>
<feature type="active site" description="Proton acceptor" evidence="7">
    <location>
        <position position="300"/>
    </location>
</feature>
<feature type="binding site" evidence="7">
    <location>
        <position position="300"/>
    </location>
    <ligand>
        <name>3-phosphoshikimate</name>
        <dbReference type="ChEBI" id="CHEBI:145989"/>
    </ligand>
</feature>
<feature type="binding site" evidence="7">
    <location>
        <position position="374"/>
    </location>
    <ligand>
        <name>phosphoenolpyruvate</name>
        <dbReference type="ChEBI" id="CHEBI:58702"/>
    </ligand>
</feature>
<dbReference type="GO" id="GO:0005737">
    <property type="term" value="C:cytoplasm"/>
    <property type="evidence" value="ECO:0007669"/>
    <property type="project" value="UniProtKB-SubCell"/>
</dbReference>
<dbReference type="EMBL" id="BHZE01000008">
    <property type="protein sequence ID" value="GCD77541.1"/>
    <property type="molecule type" value="Genomic_DNA"/>
</dbReference>
<comment type="caution">
    <text evidence="7">Lacks conserved residue(s) required for the propagation of feature annotation.</text>
</comment>
<dbReference type="OrthoDB" id="9809920at2"/>
<evidence type="ECO:0000256" key="5">
    <source>
        <dbReference type="ARBA" id="ARBA00023141"/>
    </source>
</evidence>
<keyword evidence="3 7" id="KW-0028">Amino-acid biosynthesis</keyword>
<feature type="domain" description="Enolpyruvate transferase" evidence="8">
    <location>
        <begin position="18"/>
        <end position="66"/>
    </location>
</feature>
<dbReference type="GO" id="GO:0009073">
    <property type="term" value="P:aromatic amino acid family biosynthetic process"/>
    <property type="evidence" value="ECO:0007669"/>
    <property type="project" value="UniProtKB-KW"/>
</dbReference>
<keyword evidence="10" id="KW-1185">Reference proteome</keyword>
<dbReference type="SUPFAM" id="SSF55205">
    <property type="entry name" value="EPT/RTPC-like"/>
    <property type="match status" value="1"/>
</dbReference>
<comment type="similarity">
    <text evidence="2 7">Belongs to the EPSP synthase family.</text>
</comment>
<comment type="subcellular location">
    <subcellularLocation>
        <location evidence="7">Cytoplasm</location>
    </subcellularLocation>
</comment>
<gene>
    <name evidence="7 9" type="primary">aroA</name>
    <name evidence="9" type="ORF">JCM31826_10230</name>
</gene>
<evidence type="ECO:0000256" key="2">
    <source>
        <dbReference type="ARBA" id="ARBA00009948"/>
    </source>
</evidence>
<feature type="binding site" evidence="7">
    <location>
        <position position="80"/>
    </location>
    <ligand>
        <name>phosphoenolpyruvate</name>
        <dbReference type="ChEBI" id="CHEBI:58702"/>
    </ligand>
</feature>
<dbReference type="HAMAP" id="MF_00210">
    <property type="entry name" value="EPSP_synth"/>
    <property type="match status" value="1"/>
</dbReference>
<dbReference type="InterPro" id="IPR036968">
    <property type="entry name" value="Enolpyruvate_Tfrase_sf"/>
</dbReference>
<evidence type="ECO:0000256" key="6">
    <source>
        <dbReference type="ARBA" id="ARBA00044633"/>
    </source>
</evidence>
<dbReference type="InterPro" id="IPR001986">
    <property type="entry name" value="Enolpyruvate_Tfrase_dom"/>
</dbReference>
<feature type="binding site" evidence="7">
    <location>
        <position position="157"/>
    </location>
    <ligand>
        <name>3-phosphoshikimate</name>
        <dbReference type="ChEBI" id="CHEBI:145989"/>
    </ligand>
</feature>
<organism evidence="9 10">
    <name type="scientific">Thermaurantimonas aggregans</name>
    <dbReference type="NCBI Taxonomy" id="2173829"/>
    <lineage>
        <taxon>Bacteria</taxon>
        <taxon>Pseudomonadati</taxon>
        <taxon>Bacteroidota</taxon>
        <taxon>Flavobacteriia</taxon>
        <taxon>Flavobacteriales</taxon>
        <taxon>Schleiferiaceae</taxon>
        <taxon>Thermaurantimonas</taxon>
    </lineage>
</organism>
<dbReference type="GO" id="GO:0008652">
    <property type="term" value="P:amino acid biosynthetic process"/>
    <property type="evidence" value="ECO:0007669"/>
    <property type="project" value="UniProtKB-KW"/>
</dbReference>
<dbReference type="RefSeq" id="WP_148086788.1">
    <property type="nucleotide sequence ID" value="NZ_BHZE01000008.1"/>
</dbReference>
<feature type="binding site" evidence="7">
    <location>
        <position position="30"/>
    </location>
    <ligand>
        <name>3-phosphoshikimate</name>
        <dbReference type="ChEBI" id="CHEBI:145989"/>
    </ligand>
</feature>
<dbReference type="CDD" id="cd01556">
    <property type="entry name" value="EPSP_synthase"/>
    <property type="match status" value="1"/>
</dbReference>
<protein>
    <recommendedName>
        <fullName evidence="7">3-phosphoshikimate 1-carboxyvinyltransferase</fullName>
        <ecNumber evidence="7">2.5.1.19</ecNumber>
    </recommendedName>
    <alternativeName>
        <fullName evidence="7">5-enolpyruvylshikimate-3-phosphate synthase</fullName>
        <shortName evidence="7">EPSP synthase</shortName>
        <shortName evidence="7">EPSPS</shortName>
    </alternativeName>
</protein>
<comment type="subunit">
    <text evidence="7">Monomer.</text>
</comment>
<keyword evidence="5 7" id="KW-0057">Aromatic amino acid biosynthesis</keyword>
<proteinExistence type="inferred from homology"/>
<comment type="catalytic activity">
    <reaction evidence="6">
        <text>3-phosphoshikimate + phosphoenolpyruvate = 5-O-(1-carboxyvinyl)-3-phosphoshikimate + phosphate</text>
        <dbReference type="Rhea" id="RHEA:21256"/>
        <dbReference type="ChEBI" id="CHEBI:43474"/>
        <dbReference type="ChEBI" id="CHEBI:57701"/>
        <dbReference type="ChEBI" id="CHEBI:58702"/>
        <dbReference type="ChEBI" id="CHEBI:145989"/>
        <dbReference type="EC" id="2.5.1.19"/>
    </reaction>
    <physiologicalReaction direction="left-to-right" evidence="6">
        <dbReference type="Rhea" id="RHEA:21257"/>
    </physiologicalReaction>
</comment>
<dbReference type="Proteomes" id="UP000286715">
    <property type="component" value="Unassembled WGS sequence"/>
</dbReference>
<feature type="binding site" evidence="7">
    <location>
        <position position="35"/>
    </location>
    <ligand>
        <name>3-phosphoshikimate</name>
        <dbReference type="ChEBI" id="CHEBI:145989"/>
    </ligand>
</feature>
<name>A0A401XKP2_9FLAO</name>
<feature type="binding site" evidence="7">
    <location>
        <position position="30"/>
    </location>
    <ligand>
        <name>phosphoenolpyruvate</name>
        <dbReference type="ChEBI" id="CHEBI:58702"/>
    </ligand>
</feature>
<feature type="binding site" evidence="7">
    <location>
        <position position="156"/>
    </location>
    <ligand>
        <name>3-phosphoshikimate</name>
        <dbReference type="ChEBI" id="CHEBI:145989"/>
    </ligand>
</feature>
<comment type="pathway">
    <text evidence="1 7">Metabolic intermediate biosynthesis; chorismate biosynthesis; chorismate from D-erythrose 4-phosphate and phosphoenolpyruvate: step 6/7.</text>
</comment>
<feature type="binding site" evidence="7">
    <location>
        <position position="157"/>
    </location>
    <ligand>
        <name>phosphoenolpyruvate</name>
        <dbReference type="ChEBI" id="CHEBI:58702"/>
    </ligand>
</feature>
<evidence type="ECO:0000256" key="7">
    <source>
        <dbReference type="HAMAP-Rule" id="MF_00210"/>
    </source>
</evidence>
<accession>A0A401XKP2</accession>
<dbReference type="EC" id="2.5.1.19" evidence="7"/>
<evidence type="ECO:0000313" key="10">
    <source>
        <dbReference type="Proteomes" id="UP000286715"/>
    </source>
</evidence>
<keyword evidence="7" id="KW-0963">Cytoplasm</keyword>
<comment type="caution">
    <text evidence="9">The sequence shown here is derived from an EMBL/GenBank/DDBJ whole genome shotgun (WGS) entry which is preliminary data.</text>
</comment>
<dbReference type="PANTHER" id="PTHR21090">
    <property type="entry name" value="AROM/DEHYDROQUINATE SYNTHASE"/>
    <property type="match status" value="1"/>
</dbReference>
<feature type="binding site" evidence="7">
    <location>
        <position position="327"/>
    </location>
    <ligand>
        <name>3-phosphoshikimate</name>
        <dbReference type="ChEBI" id="CHEBI:145989"/>
    </ligand>
</feature>
<feature type="binding site" evidence="7">
    <location>
        <position position="331"/>
    </location>
    <ligand>
        <name>phosphoenolpyruvate</name>
        <dbReference type="ChEBI" id="CHEBI:58702"/>
    </ligand>
</feature>
<dbReference type="UniPathway" id="UPA00053">
    <property type="reaction ID" value="UER00089"/>
</dbReference>
<evidence type="ECO:0000256" key="1">
    <source>
        <dbReference type="ARBA" id="ARBA00004811"/>
    </source>
</evidence>
<dbReference type="PIRSF" id="PIRSF000505">
    <property type="entry name" value="EPSPS"/>
    <property type="match status" value="1"/>
</dbReference>
<evidence type="ECO:0000313" key="9">
    <source>
        <dbReference type="EMBL" id="GCD77541.1"/>
    </source>
</evidence>
<dbReference type="InterPro" id="IPR006264">
    <property type="entry name" value="EPSP_synthase"/>
</dbReference>
<feature type="domain" description="Enolpyruvate transferase" evidence="8">
    <location>
        <begin position="74"/>
        <end position="407"/>
    </location>
</feature>
<dbReference type="AlphaFoldDB" id="A0A401XKP2"/>
<feature type="binding site" evidence="7">
    <location>
        <position position="109"/>
    </location>
    <ligand>
        <name>phosphoenolpyruvate</name>
        <dbReference type="ChEBI" id="CHEBI:58702"/>
    </ligand>
</feature>
<dbReference type="InterPro" id="IPR013792">
    <property type="entry name" value="RNA3'P_cycl/enolpyr_Trfase_a/b"/>
</dbReference>
<reference evidence="9 10" key="1">
    <citation type="submission" date="2018-11" db="EMBL/GenBank/DDBJ databases">
        <title>Schleiferia aggregans sp. nov., a moderately thermophilic heterotrophic bacterium isolated from microbial mats at a terrestrial hot spring.</title>
        <authorList>
            <person name="Iino T."/>
            <person name="Ohkuma M."/>
            <person name="Haruta S."/>
        </authorList>
    </citation>
    <scope>NUCLEOTIDE SEQUENCE [LARGE SCALE GENOMIC DNA]</scope>
    <source>
        <strain evidence="9 10">LA</strain>
    </source>
</reference>
<dbReference type="Pfam" id="PF00275">
    <property type="entry name" value="EPSP_synthase"/>
    <property type="match status" value="2"/>
</dbReference>
<dbReference type="PANTHER" id="PTHR21090:SF5">
    <property type="entry name" value="PENTAFUNCTIONAL AROM POLYPEPTIDE"/>
    <property type="match status" value="1"/>
</dbReference>
<feature type="binding site" evidence="7">
    <location>
        <position position="183"/>
    </location>
    <ligand>
        <name>3-phosphoshikimate</name>
        <dbReference type="ChEBI" id="CHEBI:145989"/>
    </ligand>
</feature>
<evidence type="ECO:0000256" key="3">
    <source>
        <dbReference type="ARBA" id="ARBA00022605"/>
    </source>
</evidence>
<comment type="function">
    <text evidence="7">Catalyzes the transfer of the enolpyruvyl moiety of phosphoenolpyruvate (PEP) to the 5-hydroxyl of shikimate-3-phosphate (S3P) to produce enolpyruvyl shikimate-3-phosphate and inorganic phosphate.</text>
</comment>
<dbReference type="GO" id="GO:0009423">
    <property type="term" value="P:chorismate biosynthetic process"/>
    <property type="evidence" value="ECO:0007669"/>
    <property type="project" value="UniProtKB-UniRule"/>
</dbReference>
<feature type="binding site" evidence="7">
    <location>
        <position position="31"/>
    </location>
    <ligand>
        <name>3-phosphoshikimate</name>
        <dbReference type="ChEBI" id="CHEBI:145989"/>
    </ligand>
</feature>
<sequence>MDLSPENSSYLRLWHSTGQLCGRIELPGSKSESNRLLILSAIYPDTLKIKGLSTADDTQLLQQILTSKQSLGSVHCRMAGTAYRFLTAYYAATPGAHVLLTGSDRMFERPIGPLVDALRQLGADIQYVGKEGFPPLEIKGTQLTGGLVTVDGSTSSQFITALMLIGCSLPLGLKIHIQGYPVSVPYIYLTASTLWQVGLKVDVRLPEIHLYPSSPKKSVVRVEPDWSAASYWYLMALLSQRAEIYLPGLRIPSMQGDSVVRGYFDALGVETVFLGSGIRIFKKTQSQNQSLQLDLRDTPDIAQTLAVALAAIGQSGTLTGLDTLPLKETDRLLALHNELTRCGARVESHTHSLTIRSSLHLKQNQLIHTYGDHRMAMAFAPLALLSPIVIQNPSVVSKSYPTFWQDLKKVGFSIEYLNSAKE</sequence>